<protein>
    <recommendedName>
        <fullName evidence="4">Cytochrome P450</fullName>
    </recommendedName>
</protein>
<sequence length="499" mass="55737">MIAMLILILGIIAIVTYTIECVFSHLDDPREPRRVSPSFPLPVIGHLLGFARHGFDYYNYLCRNTNSEIYTVGILNFKVYITSSPRIAQLAQKVKTLSFTPLLQVHNKIHADMSEEATQAFCGDILASWSHSAKQALSPGPALNAQNLRMGNQALVEVTSLLKQDEIELLSWVKHAVVQATAAGLYGMRHPLKDPTIEEAMWVWDEHRLGHMVGIDPLGTGFRARAKVWDAFQNYFQNVPGDVSLLVKERQDILLKAGISEAEAARMQSTLCDAAYPNTVPTLFWTVHEIFSRPELLEVVRHEIYSNAVQRTGTGFVLDVAALKSNCQALLSAYQETQRTRHYQVAFRAITEDTVLDGHMLKKGNYLQILSKPTHHNPNIWGPDTSSFDPYRFIPGGTKTKISPSSFQPWGVPPHMCPARQFASTEILIITALLCCRVSLAAVSPKGWIREPTLRSMEIASLPRPKKNVRLRITERDDAVGTWAITMGDSKMRVPLASG</sequence>
<accession>A0A7R7XMX4</accession>
<name>A0A7R7XMX4_9EURO</name>
<evidence type="ECO:0000313" key="2">
    <source>
        <dbReference type="EMBL" id="BCS23549.1"/>
    </source>
</evidence>
<dbReference type="KEGG" id="apuu:APUU_31774S"/>
<dbReference type="AlphaFoldDB" id="A0A7R7XMX4"/>
<dbReference type="Proteomes" id="UP000654913">
    <property type="component" value="Chromosome 3"/>
</dbReference>
<dbReference type="OrthoDB" id="3366823at2759"/>
<reference evidence="2" key="1">
    <citation type="submission" date="2021-01" db="EMBL/GenBank/DDBJ databases">
        <authorList>
            <consortium name="Aspergillus puulaauensis MK2 genome sequencing consortium"/>
            <person name="Kazuki M."/>
            <person name="Futagami T."/>
        </authorList>
    </citation>
    <scope>NUCLEOTIDE SEQUENCE</scope>
    <source>
        <strain evidence="2">MK2</strain>
    </source>
</reference>
<feature type="chain" id="PRO_5031242336" description="Cytochrome P450" evidence="1">
    <location>
        <begin position="19"/>
        <end position="499"/>
    </location>
</feature>
<feature type="signal peptide" evidence="1">
    <location>
        <begin position="1"/>
        <end position="18"/>
    </location>
</feature>
<dbReference type="CDD" id="cd11040">
    <property type="entry name" value="CYP7_CYP8-like"/>
    <property type="match status" value="1"/>
</dbReference>
<dbReference type="EMBL" id="AP024445">
    <property type="protein sequence ID" value="BCS23549.1"/>
    <property type="molecule type" value="Genomic_DNA"/>
</dbReference>
<evidence type="ECO:0000256" key="1">
    <source>
        <dbReference type="SAM" id="SignalP"/>
    </source>
</evidence>
<reference evidence="2" key="2">
    <citation type="submission" date="2021-02" db="EMBL/GenBank/DDBJ databases">
        <title>Aspergillus puulaauensis MK2 genome sequence.</title>
        <authorList>
            <person name="Futagami T."/>
            <person name="Mori K."/>
            <person name="Kadooka C."/>
            <person name="Tanaka T."/>
        </authorList>
    </citation>
    <scope>NUCLEOTIDE SEQUENCE</scope>
    <source>
        <strain evidence="2">MK2</strain>
    </source>
</reference>
<proteinExistence type="predicted"/>
<dbReference type="PANTHER" id="PTHR47582:SF1">
    <property type="entry name" value="P450, PUTATIVE (EUROFUNG)-RELATED"/>
    <property type="match status" value="1"/>
</dbReference>
<dbReference type="Pfam" id="PF00067">
    <property type="entry name" value="p450"/>
    <property type="match status" value="1"/>
</dbReference>
<dbReference type="InterPro" id="IPR001128">
    <property type="entry name" value="Cyt_P450"/>
</dbReference>
<dbReference type="Gene3D" id="1.10.630.10">
    <property type="entry name" value="Cytochrome P450"/>
    <property type="match status" value="1"/>
</dbReference>
<keyword evidence="1" id="KW-0732">Signal</keyword>
<dbReference type="GO" id="GO:0004497">
    <property type="term" value="F:monooxygenase activity"/>
    <property type="evidence" value="ECO:0007669"/>
    <property type="project" value="InterPro"/>
</dbReference>
<organism evidence="2 3">
    <name type="scientific">Aspergillus puulaauensis</name>
    <dbReference type="NCBI Taxonomy" id="1220207"/>
    <lineage>
        <taxon>Eukaryota</taxon>
        <taxon>Fungi</taxon>
        <taxon>Dikarya</taxon>
        <taxon>Ascomycota</taxon>
        <taxon>Pezizomycotina</taxon>
        <taxon>Eurotiomycetes</taxon>
        <taxon>Eurotiomycetidae</taxon>
        <taxon>Eurotiales</taxon>
        <taxon>Aspergillaceae</taxon>
        <taxon>Aspergillus</taxon>
    </lineage>
</organism>
<dbReference type="PANTHER" id="PTHR47582">
    <property type="entry name" value="P450, PUTATIVE (EUROFUNG)-RELATED"/>
    <property type="match status" value="1"/>
</dbReference>
<gene>
    <name evidence="2" type="ORF">APUU_31774S</name>
</gene>
<dbReference type="GeneID" id="64973554"/>
<dbReference type="GO" id="GO:0020037">
    <property type="term" value="F:heme binding"/>
    <property type="evidence" value="ECO:0007669"/>
    <property type="project" value="InterPro"/>
</dbReference>
<dbReference type="RefSeq" id="XP_041555743.1">
    <property type="nucleotide sequence ID" value="XM_041703015.1"/>
</dbReference>
<evidence type="ECO:0008006" key="4">
    <source>
        <dbReference type="Google" id="ProtNLM"/>
    </source>
</evidence>
<evidence type="ECO:0000313" key="3">
    <source>
        <dbReference type="Proteomes" id="UP000654913"/>
    </source>
</evidence>
<dbReference type="GO" id="GO:0016705">
    <property type="term" value="F:oxidoreductase activity, acting on paired donors, with incorporation or reduction of molecular oxygen"/>
    <property type="evidence" value="ECO:0007669"/>
    <property type="project" value="InterPro"/>
</dbReference>
<dbReference type="SUPFAM" id="SSF48264">
    <property type="entry name" value="Cytochrome P450"/>
    <property type="match status" value="1"/>
</dbReference>
<keyword evidence="3" id="KW-1185">Reference proteome</keyword>
<dbReference type="InterPro" id="IPR036396">
    <property type="entry name" value="Cyt_P450_sf"/>
</dbReference>
<dbReference type="GO" id="GO:0005506">
    <property type="term" value="F:iron ion binding"/>
    <property type="evidence" value="ECO:0007669"/>
    <property type="project" value="InterPro"/>
</dbReference>
<dbReference type="InterPro" id="IPR053007">
    <property type="entry name" value="CYP450_monoxygenase_sec-met"/>
</dbReference>